<name>A0ABX8XUW8_9ACTN</name>
<keyword evidence="2" id="KW-0378">Hydrolase</keyword>
<dbReference type="InterPro" id="IPR036514">
    <property type="entry name" value="SGNH_hydro_sf"/>
</dbReference>
<dbReference type="EMBL" id="CP080647">
    <property type="protein sequence ID" value="QYX79567.1"/>
    <property type="molecule type" value="Genomic_DNA"/>
</dbReference>
<dbReference type="SUPFAM" id="SSF52266">
    <property type="entry name" value="SGNH hydrolase"/>
    <property type="match status" value="1"/>
</dbReference>
<dbReference type="Gene3D" id="3.40.50.1110">
    <property type="entry name" value="SGNH hydrolase"/>
    <property type="match status" value="1"/>
</dbReference>
<dbReference type="Proteomes" id="UP000827138">
    <property type="component" value="Chromosome"/>
</dbReference>
<organism evidence="2 3">
    <name type="scientific">Streptomyces akebiae</name>
    <dbReference type="NCBI Taxonomy" id="2865673"/>
    <lineage>
        <taxon>Bacteria</taxon>
        <taxon>Bacillati</taxon>
        <taxon>Actinomycetota</taxon>
        <taxon>Actinomycetes</taxon>
        <taxon>Kitasatosporales</taxon>
        <taxon>Streptomycetaceae</taxon>
        <taxon>Streptomyces</taxon>
    </lineage>
</organism>
<feature type="compositionally biased region" description="Basic residues" evidence="1">
    <location>
        <begin position="180"/>
        <end position="191"/>
    </location>
</feature>
<keyword evidence="3" id="KW-1185">Reference proteome</keyword>
<sequence>MASHRAELTPQMLQYAEKFDDRGEIRWLPYLMYFHAAEHHSEVVSTDRLGFRLSEGRGQRASVGGRVPEGPVRLIAGSSSVFGIGASSDAATLASRLWDRHAPGGPWLNFGGRSFNSAQELLLFVLYRHLVPQIEEIVLFSGFNNLGLARLPRWMQGDSGAFFNGHEYFDQVAEARARKHKGAGHPRWPRRRTPERSSAELSVPDLGGQLDLAVDLTVRHLDNWNLLAQGLGARLTFVLQPLAPWVRERPAPQEKLLFDELDGIANFSEAYGDICTIDVGRRYADRLRRGCEKLGIPFHDMNPVLGAAISTTDWIFVDRIHFTDEGHDIVAGLLAEQLALR</sequence>
<feature type="region of interest" description="Disordered" evidence="1">
    <location>
        <begin position="180"/>
        <end position="201"/>
    </location>
</feature>
<dbReference type="RefSeq" id="WP_220648351.1">
    <property type="nucleotide sequence ID" value="NZ_CP080647.1"/>
</dbReference>
<evidence type="ECO:0000256" key="1">
    <source>
        <dbReference type="SAM" id="MobiDB-lite"/>
    </source>
</evidence>
<evidence type="ECO:0000313" key="2">
    <source>
        <dbReference type="EMBL" id="QYX79567.1"/>
    </source>
</evidence>
<proteinExistence type="predicted"/>
<accession>A0ABX8XUW8</accession>
<gene>
    <name evidence="2" type="ORF">K1J60_26340</name>
</gene>
<dbReference type="GO" id="GO:0016787">
    <property type="term" value="F:hydrolase activity"/>
    <property type="evidence" value="ECO:0007669"/>
    <property type="project" value="UniProtKB-KW"/>
</dbReference>
<evidence type="ECO:0000313" key="3">
    <source>
        <dbReference type="Proteomes" id="UP000827138"/>
    </source>
</evidence>
<reference evidence="2 3" key="1">
    <citation type="submission" date="2021-08" db="EMBL/GenBank/DDBJ databases">
        <authorList>
            <person name="Ping M."/>
        </authorList>
    </citation>
    <scope>NUCLEOTIDE SEQUENCE [LARGE SCALE GENOMIC DNA]</scope>
    <source>
        <strain evidence="2 3">MG28</strain>
    </source>
</reference>
<protein>
    <submittedName>
        <fullName evidence="2">SGNH/GDSL hydrolase family protein</fullName>
    </submittedName>
</protein>